<sequence length="69" mass="8092">MTVKPRIKADGEEDRVESMLKKAGCLELHYKVQECINTTKDWRKCQGAVNDFKDCITKYKKKMIAKLQR</sequence>
<evidence type="ECO:0000313" key="1">
    <source>
        <dbReference type="EMBL" id="CAH2268833.1"/>
    </source>
</evidence>
<protein>
    <submittedName>
        <fullName evidence="1">Jg22206 protein</fullName>
    </submittedName>
</protein>
<dbReference type="Proteomes" id="UP000838756">
    <property type="component" value="Unassembled WGS sequence"/>
</dbReference>
<keyword evidence="2" id="KW-1185">Reference proteome</keyword>
<dbReference type="OrthoDB" id="5586401at2759"/>
<evidence type="ECO:0000313" key="2">
    <source>
        <dbReference type="Proteomes" id="UP000838756"/>
    </source>
</evidence>
<accession>A0A8S4SH98</accession>
<proteinExistence type="predicted"/>
<dbReference type="AlphaFoldDB" id="A0A8S4SH98"/>
<dbReference type="GO" id="GO:0033617">
    <property type="term" value="P:mitochondrial respiratory chain complex IV assembly"/>
    <property type="evidence" value="ECO:0007669"/>
    <property type="project" value="InterPro"/>
</dbReference>
<reference evidence="1" key="1">
    <citation type="submission" date="2022-03" db="EMBL/GenBank/DDBJ databases">
        <authorList>
            <person name="Lindestad O."/>
        </authorList>
    </citation>
    <scope>NUCLEOTIDE SEQUENCE</scope>
</reference>
<comment type="caution">
    <text evidence="1">The sequence shown here is derived from an EMBL/GenBank/DDBJ whole genome shotgun (WGS) entry which is preliminary data.</text>
</comment>
<dbReference type="GO" id="GO:0005758">
    <property type="term" value="C:mitochondrial intermembrane space"/>
    <property type="evidence" value="ECO:0007669"/>
    <property type="project" value="InterPro"/>
</dbReference>
<dbReference type="PANTHER" id="PTHR13639">
    <property type="entry name" value="CYTOCHROME C OXIDASE ASSEMBLY FACTOR 4 HOMOLOG, MITOCHONDRIAL"/>
    <property type="match status" value="1"/>
</dbReference>
<name>A0A8S4SH98_9NEOP</name>
<organism evidence="1 2">
    <name type="scientific">Pararge aegeria aegeria</name>
    <dbReference type="NCBI Taxonomy" id="348720"/>
    <lineage>
        <taxon>Eukaryota</taxon>
        <taxon>Metazoa</taxon>
        <taxon>Ecdysozoa</taxon>
        <taxon>Arthropoda</taxon>
        <taxon>Hexapoda</taxon>
        <taxon>Insecta</taxon>
        <taxon>Pterygota</taxon>
        <taxon>Neoptera</taxon>
        <taxon>Endopterygota</taxon>
        <taxon>Lepidoptera</taxon>
        <taxon>Glossata</taxon>
        <taxon>Ditrysia</taxon>
        <taxon>Papilionoidea</taxon>
        <taxon>Nymphalidae</taxon>
        <taxon>Satyrinae</taxon>
        <taxon>Satyrini</taxon>
        <taxon>Parargina</taxon>
        <taxon>Pararge</taxon>
    </lineage>
</organism>
<dbReference type="InterPro" id="IPR039870">
    <property type="entry name" value="Coa4-like"/>
</dbReference>
<dbReference type="EMBL" id="CAKXAJ010026478">
    <property type="protein sequence ID" value="CAH2268833.1"/>
    <property type="molecule type" value="Genomic_DNA"/>
</dbReference>
<gene>
    <name evidence="1" type="primary">jg22206</name>
    <name evidence="1" type="ORF">PAEG_LOCUS27144</name>
</gene>
<dbReference type="PANTHER" id="PTHR13639:SF2">
    <property type="entry name" value="CYTOCHROME C OXIDASE ASSEMBLY FACTOR 4 HOMOLOG, MITOCHONDRIAL"/>
    <property type="match status" value="1"/>
</dbReference>